<dbReference type="InterPro" id="IPR029058">
    <property type="entry name" value="AB_hydrolase_fold"/>
</dbReference>
<feature type="signal peptide" evidence="1">
    <location>
        <begin position="1"/>
        <end position="23"/>
    </location>
</feature>
<organism evidence="2 3">
    <name type="scientific">Corynebacterium guangdongense</name>
    <dbReference type="NCBI Taxonomy" id="1783348"/>
    <lineage>
        <taxon>Bacteria</taxon>
        <taxon>Bacillati</taxon>
        <taxon>Actinomycetota</taxon>
        <taxon>Actinomycetes</taxon>
        <taxon>Mycobacteriales</taxon>
        <taxon>Corynebacteriaceae</taxon>
        <taxon>Corynebacterium</taxon>
    </lineage>
</organism>
<reference evidence="2" key="1">
    <citation type="submission" date="2023-07" db="EMBL/GenBank/DDBJ databases">
        <title>Sequencing the genomes of 1000 actinobacteria strains.</title>
        <authorList>
            <person name="Klenk H.-P."/>
        </authorList>
    </citation>
    <scope>NUCLEOTIDE SEQUENCE</scope>
    <source>
        <strain evidence="2">DSM 107476</strain>
    </source>
</reference>
<keyword evidence="2" id="KW-0378">Hydrolase</keyword>
<dbReference type="InterPro" id="IPR050583">
    <property type="entry name" value="Mycobacterial_A85_antigen"/>
</dbReference>
<dbReference type="Pfam" id="PF00756">
    <property type="entry name" value="Esterase"/>
    <property type="match status" value="1"/>
</dbReference>
<evidence type="ECO:0000313" key="3">
    <source>
        <dbReference type="Proteomes" id="UP001180840"/>
    </source>
</evidence>
<dbReference type="EMBL" id="JAVDXZ010000001">
    <property type="protein sequence ID" value="MDR7330016.1"/>
    <property type="molecule type" value="Genomic_DNA"/>
</dbReference>
<evidence type="ECO:0000256" key="1">
    <source>
        <dbReference type="SAM" id="SignalP"/>
    </source>
</evidence>
<gene>
    <name evidence="2" type="ORF">J2S39_001692</name>
</gene>
<keyword evidence="3" id="KW-1185">Reference proteome</keyword>
<sequence length="382" mass="40754">MRRSLTTVIATAVLAAAVTPAAAAQSSDPGLEAVALSSQQTEAVDAALFATLDAAETLDLTQPRFPSQLTSSDPSAPAPAAQPITEAAIVDKQVEDAAARLERWTVASPSMGRDVEIQIIRAVDPAAPAPHVYLLGGAESPRVSHWVSEGWAPEVFAHEQATVIMPTQAYASFYSDWRADDPVLGRSRWETFLADELAPLLAAEPELNFNGGRALGGLSMGAIGAVHLANSRPDVYDAVIGISGCYSTMDTPGQLNTHVQVGLRGGDVANMWGPVGSEDWWRHDVVANPEGLRTMAVYLYAGNGVLGQRDRNYYAGTALHEAVAGSLQERGSMHCTLALDESMRAHGMTHQKVVIDSTGAHNWNVFGSQLRPAWEHVRPALY</sequence>
<feature type="chain" id="PRO_5046785487" evidence="1">
    <location>
        <begin position="24"/>
        <end position="382"/>
    </location>
</feature>
<comment type="caution">
    <text evidence="2">The sequence shown here is derived from an EMBL/GenBank/DDBJ whole genome shotgun (WGS) entry which is preliminary data.</text>
</comment>
<name>A0ABU1ZYL2_9CORY</name>
<dbReference type="Proteomes" id="UP001180840">
    <property type="component" value="Unassembled WGS sequence"/>
</dbReference>
<proteinExistence type="predicted"/>
<dbReference type="InterPro" id="IPR000801">
    <property type="entry name" value="Esterase-like"/>
</dbReference>
<dbReference type="RefSeq" id="WP_290195322.1">
    <property type="nucleotide sequence ID" value="NZ_CP047654.1"/>
</dbReference>
<accession>A0ABU1ZYL2</accession>
<dbReference type="Gene3D" id="3.40.50.1820">
    <property type="entry name" value="alpha/beta hydrolase"/>
    <property type="match status" value="1"/>
</dbReference>
<dbReference type="SUPFAM" id="SSF53474">
    <property type="entry name" value="alpha/beta-Hydrolases"/>
    <property type="match status" value="1"/>
</dbReference>
<evidence type="ECO:0000313" key="2">
    <source>
        <dbReference type="EMBL" id="MDR7330016.1"/>
    </source>
</evidence>
<dbReference type="GO" id="GO:0016787">
    <property type="term" value="F:hydrolase activity"/>
    <property type="evidence" value="ECO:0007669"/>
    <property type="project" value="UniProtKB-KW"/>
</dbReference>
<protein>
    <submittedName>
        <fullName evidence="2">S-formylglutathione hydrolase FrmB</fullName>
    </submittedName>
</protein>
<dbReference type="PANTHER" id="PTHR48098:SF1">
    <property type="entry name" value="DIACYLGLYCEROL ACYLTRANSFERASE_MYCOLYLTRANSFERASE AG85A"/>
    <property type="match status" value="1"/>
</dbReference>
<keyword evidence="1" id="KW-0732">Signal</keyword>
<dbReference type="PANTHER" id="PTHR48098">
    <property type="entry name" value="ENTEROCHELIN ESTERASE-RELATED"/>
    <property type="match status" value="1"/>
</dbReference>